<proteinExistence type="predicted"/>
<dbReference type="InterPro" id="IPR035069">
    <property type="entry name" value="TTHA1013/TTHA0281-like"/>
</dbReference>
<organism evidence="1">
    <name type="scientific">Candidatus Kentrum sp. DK</name>
    <dbReference type="NCBI Taxonomy" id="2126562"/>
    <lineage>
        <taxon>Bacteria</taxon>
        <taxon>Pseudomonadati</taxon>
        <taxon>Pseudomonadota</taxon>
        <taxon>Gammaproteobacteria</taxon>
        <taxon>Candidatus Kentrum</taxon>
    </lineage>
</organism>
<sequence>MKAELTAIIEKAPEGGFWAICPEFPGANGQGETLEETRENLCDAIQLIVQDRVEDYCRGLPEDAIRETLVVS</sequence>
<dbReference type="InterPro" id="IPR051404">
    <property type="entry name" value="TA_system_antitoxin"/>
</dbReference>
<dbReference type="SUPFAM" id="SSF143100">
    <property type="entry name" value="TTHA1013/TTHA0281-like"/>
    <property type="match status" value="1"/>
</dbReference>
<protein>
    <submittedName>
        <fullName evidence="1">Predicted nuclease of the RNAse H fold, HicB family</fullName>
    </submittedName>
</protein>
<dbReference type="AlphaFoldDB" id="A0A450S7T9"/>
<dbReference type="PANTHER" id="PTHR34504">
    <property type="entry name" value="ANTITOXIN HICB"/>
    <property type="match status" value="1"/>
</dbReference>
<reference evidence="1" key="1">
    <citation type="submission" date="2019-02" db="EMBL/GenBank/DDBJ databases">
        <authorList>
            <person name="Gruber-Vodicka R. H."/>
            <person name="Seah K. B. B."/>
        </authorList>
    </citation>
    <scope>NUCLEOTIDE SEQUENCE</scope>
    <source>
        <strain evidence="1">BECK_DK47</strain>
    </source>
</reference>
<dbReference type="Gene3D" id="3.30.160.250">
    <property type="match status" value="1"/>
</dbReference>
<accession>A0A450S7T9</accession>
<evidence type="ECO:0000313" key="1">
    <source>
        <dbReference type="EMBL" id="VFJ47984.1"/>
    </source>
</evidence>
<gene>
    <name evidence="1" type="ORF">BECKDK2373B_GA0170837_101932</name>
</gene>
<dbReference type="PANTHER" id="PTHR34504:SF4">
    <property type="entry name" value="ANTITOXIN HICB"/>
    <property type="match status" value="1"/>
</dbReference>
<dbReference type="EMBL" id="CAADEX010000019">
    <property type="protein sequence ID" value="VFJ47984.1"/>
    <property type="molecule type" value="Genomic_DNA"/>
</dbReference>
<name>A0A450S7T9_9GAMM</name>